<comment type="caution">
    <text evidence="1">The sequence shown here is derived from an EMBL/GenBank/DDBJ whole genome shotgun (WGS) entry which is preliminary data.</text>
</comment>
<protein>
    <submittedName>
        <fullName evidence="1">Uncharacterized protein</fullName>
    </submittedName>
</protein>
<evidence type="ECO:0000313" key="2">
    <source>
        <dbReference type="Proteomes" id="UP001187192"/>
    </source>
</evidence>
<dbReference type="EMBL" id="BTGU01000942">
    <property type="protein sequence ID" value="GMN69807.1"/>
    <property type="molecule type" value="Genomic_DNA"/>
</dbReference>
<sequence length="110" mass="11962">MPSEHEGITRCGRAPCVVRARGMAPHGPLGLLGGLQEACPLARAAFSAFSVLTALATLEIYYIHSYKLSQAQHPSLGKVTLPRPWAQVHTTSTSIYGFSPLLLLLFRLFE</sequence>
<dbReference type="AlphaFoldDB" id="A0AA88E807"/>
<organism evidence="1 2">
    <name type="scientific">Ficus carica</name>
    <name type="common">Common fig</name>
    <dbReference type="NCBI Taxonomy" id="3494"/>
    <lineage>
        <taxon>Eukaryota</taxon>
        <taxon>Viridiplantae</taxon>
        <taxon>Streptophyta</taxon>
        <taxon>Embryophyta</taxon>
        <taxon>Tracheophyta</taxon>
        <taxon>Spermatophyta</taxon>
        <taxon>Magnoliopsida</taxon>
        <taxon>eudicotyledons</taxon>
        <taxon>Gunneridae</taxon>
        <taxon>Pentapetalae</taxon>
        <taxon>rosids</taxon>
        <taxon>fabids</taxon>
        <taxon>Rosales</taxon>
        <taxon>Moraceae</taxon>
        <taxon>Ficeae</taxon>
        <taxon>Ficus</taxon>
    </lineage>
</organism>
<keyword evidence="2" id="KW-1185">Reference proteome</keyword>
<name>A0AA88E807_FICCA</name>
<reference evidence="1" key="1">
    <citation type="submission" date="2023-07" db="EMBL/GenBank/DDBJ databases">
        <title>draft genome sequence of fig (Ficus carica).</title>
        <authorList>
            <person name="Takahashi T."/>
            <person name="Nishimura K."/>
        </authorList>
    </citation>
    <scope>NUCLEOTIDE SEQUENCE</scope>
</reference>
<proteinExistence type="predicted"/>
<dbReference type="Proteomes" id="UP001187192">
    <property type="component" value="Unassembled WGS sequence"/>
</dbReference>
<evidence type="ECO:0000313" key="1">
    <source>
        <dbReference type="EMBL" id="GMN69807.1"/>
    </source>
</evidence>
<accession>A0AA88E807</accession>
<gene>
    <name evidence="1" type="ORF">TIFTF001_038852</name>
</gene>